<gene>
    <name evidence="3" type="primary">pqqL_1</name>
    <name evidence="3" type="ORF">AA415_00037</name>
</gene>
<dbReference type="InterPro" id="IPR007863">
    <property type="entry name" value="Peptidase_M16_C"/>
</dbReference>
<evidence type="ECO:0000313" key="3">
    <source>
        <dbReference type="EMBL" id="KWR57504.1"/>
    </source>
</evidence>
<feature type="domain" description="Peptidase M16 N-terminal" evidence="1">
    <location>
        <begin position="69"/>
        <end position="171"/>
    </location>
</feature>
<dbReference type="PANTHER" id="PTHR11851">
    <property type="entry name" value="METALLOPROTEASE"/>
    <property type="match status" value="1"/>
</dbReference>
<dbReference type="Pfam" id="PF00675">
    <property type="entry name" value="Peptidase_M16"/>
    <property type="match status" value="1"/>
</dbReference>
<evidence type="ECO:0000259" key="2">
    <source>
        <dbReference type="Pfam" id="PF05193"/>
    </source>
</evidence>
<dbReference type="EMBL" id="LRGC01000001">
    <property type="protein sequence ID" value="KWR57504.1"/>
    <property type="molecule type" value="Genomic_DNA"/>
</dbReference>
<keyword evidence="4" id="KW-1185">Reference proteome</keyword>
<dbReference type="SUPFAM" id="SSF63411">
    <property type="entry name" value="LuxS/MPP-like metallohydrolase"/>
    <property type="match status" value="2"/>
</dbReference>
<dbReference type="Pfam" id="PF05193">
    <property type="entry name" value="Peptidase_M16_C"/>
    <property type="match status" value="1"/>
</dbReference>
<organism evidence="3 4">
    <name type="scientific">Bacteroides stercoris</name>
    <dbReference type="NCBI Taxonomy" id="46506"/>
    <lineage>
        <taxon>Bacteria</taxon>
        <taxon>Pseudomonadati</taxon>
        <taxon>Bacteroidota</taxon>
        <taxon>Bacteroidia</taxon>
        <taxon>Bacteroidales</taxon>
        <taxon>Bacteroidaceae</taxon>
        <taxon>Bacteroides</taxon>
    </lineage>
</organism>
<dbReference type="GO" id="GO:0046872">
    <property type="term" value="F:metal ion binding"/>
    <property type="evidence" value="ECO:0007669"/>
    <property type="project" value="InterPro"/>
</dbReference>
<dbReference type="PATRIC" id="fig|46506.5.peg.42"/>
<dbReference type="InterPro" id="IPR011765">
    <property type="entry name" value="Pept_M16_N"/>
</dbReference>
<protein>
    <submittedName>
        <fullName evidence="3">Putative Zn-dependent peptidase</fullName>
    </submittedName>
</protein>
<sequence length="436" mass="49884">MNIGSGMLLDRTIQPKVRDIEHLAVQMPQRCTMPNGVSLNVLDSGDNEVVRIDLLMEGGRWQQSQPLQALFTNRMLREGTLRYSTGEIAEKLDYYGAWLELSSASEYAYVTLYSLNKYLPQTLEILESIVKEPVFPEKELGVIIENNIQQFMVNSSKVDFLAHRALMKAVYGEVHPCGRLVQKEDYGRINPAVLREFYDRHYHSRNCTIYVSGKVGDDCVRRIEDMFGKEVFGKDFRKPERREFIPVSSMDKRIFVEHADAMQSAVRMGMLSLERHHPDYLKTRVMVTLFGGYFGSRLMSNIREEKGYTYGISAGIVSCPGPEMLVINTETANEFVEPLIREVYHEIDCLQNDLVPEEELAMVKNYMLGEMCRSYESAFSLADAWMFVQVSGFGDTHFEDALNAVRDITPEDIRELAGKHLCKEKLKEVISGKKMS</sequence>
<name>A0A125MGK7_BACSE</name>
<dbReference type="AlphaFoldDB" id="A0A125MGK7"/>
<accession>A0A125MGK7</accession>
<dbReference type="RefSeq" id="WP_060384917.1">
    <property type="nucleotide sequence ID" value="NZ_LRGC01000001.1"/>
</dbReference>
<dbReference type="Proteomes" id="UP000056419">
    <property type="component" value="Unassembled WGS sequence"/>
</dbReference>
<dbReference type="Gene3D" id="3.30.830.10">
    <property type="entry name" value="Metalloenzyme, LuxS/M16 peptidase-like"/>
    <property type="match status" value="2"/>
</dbReference>
<proteinExistence type="predicted"/>
<dbReference type="InterPro" id="IPR050361">
    <property type="entry name" value="MPP/UQCRC_Complex"/>
</dbReference>
<comment type="caution">
    <text evidence="3">The sequence shown here is derived from an EMBL/GenBank/DDBJ whole genome shotgun (WGS) entry which is preliminary data.</text>
</comment>
<evidence type="ECO:0000259" key="1">
    <source>
        <dbReference type="Pfam" id="PF00675"/>
    </source>
</evidence>
<dbReference type="InterPro" id="IPR011249">
    <property type="entry name" value="Metalloenz_LuxS/M16"/>
</dbReference>
<reference evidence="3 4" key="1">
    <citation type="journal article" date="2016" name="BMC Genomics">
        <title>Type VI secretion systems of human gut Bacteroidales segregate into three genetic architectures, two of which are contained on mobile genetic elements.</title>
        <authorList>
            <person name="Coyne M.J."/>
            <person name="Roelofs K.G."/>
            <person name="Comstock L.E."/>
        </authorList>
    </citation>
    <scope>NUCLEOTIDE SEQUENCE [LARGE SCALE GENOMIC DNA]</scope>
    <source>
        <strain evidence="3 4">CL09T03C01</strain>
    </source>
</reference>
<evidence type="ECO:0000313" key="4">
    <source>
        <dbReference type="Proteomes" id="UP000056419"/>
    </source>
</evidence>
<feature type="domain" description="Peptidase M16 C-terminal" evidence="2">
    <location>
        <begin position="189"/>
        <end position="365"/>
    </location>
</feature>
<dbReference type="PANTHER" id="PTHR11851:SF224">
    <property type="entry name" value="PROCESSING PROTEASE"/>
    <property type="match status" value="1"/>
</dbReference>
<dbReference type="STRING" id="46506.AA415_00037"/>